<dbReference type="InterPro" id="IPR020471">
    <property type="entry name" value="AKR"/>
</dbReference>
<keyword evidence="2" id="KW-0521">NADP</keyword>
<evidence type="ECO:0000256" key="3">
    <source>
        <dbReference type="ARBA" id="ARBA00023002"/>
    </source>
</evidence>
<dbReference type="SUPFAM" id="SSF51430">
    <property type="entry name" value="NAD(P)-linked oxidoreductase"/>
    <property type="match status" value="1"/>
</dbReference>
<dbReference type="AlphaFoldDB" id="A0A1E3PBA7"/>
<dbReference type="GO" id="GO:0016616">
    <property type="term" value="F:oxidoreductase activity, acting on the CH-OH group of donors, NAD or NADP as acceptor"/>
    <property type="evidence" value="ECO:0007669"/>
    <property type="project" value="UniProtKB-ARBA"/>
</dbReference>
<dbReference type="InterPro" id="IPR023210">
    <property type="entry name" value="NADP_OxRdtase_dom"/>
</dbReference>
<evidence type="ECO:0000313" key="8">
    <source>
        <dbReference type="EMBL" id="ODQ62167.1"/>
    </source>
</evidence>
<dbReference type="InterPro" id="IPR018170">
    <property type="entry name" value="Aldo/ket_reductase_CS"/>
</dbReference>
<dbReference type="InterPro" id="IPR036812">
    <property type="entry name" value="NAD(P)_OxRdtase_dom_sf"/>
</dbReference>
<proteinExistence type="inferred from homology"/>
<dbReference type="GeneID" id="30198340"/>
<accession>A0A1E3PBA7</accession>
<gene>
    <name evidence="8" type="ORF">WICANDRAFT_25067</name>
</gene>
<feature type="domain" description="NADP-dependent oxidoreductase" evidence="7">
    <location>
        <begin position="41"/>
        <end position="293"/>
    </location>
</feature>
<dbReference type="Pfam" id="PF00248">
    <property type="entry name" value="Aldo_ket_red"/>
    <property type="match status" value="1"/>
</dbReference>
<evidence type="ECO:0000256" key="6">
    <source>
        <dbReference type="PIRSR" id="PIRSR000097-3"/>
    </source>
</evidence>
<dbReference type="PIRSF" id="PIRSF000097">
    <property type="entry name" value="AKR"/>
    <property type="match status" value="1"/>
</dbReference>
<dbReference type="PANTHER" id="PTHR43827">
    <property type="entry name" value="2,5-DIKETO-D-GLUCONIC ACID REDUCTASE"/>
    <property type="match status" value="1"/>
</dbReference>
<name>A0A1E3PBA7_WICAA</name>
<feature type="active site" description="Proton donor" evidence="4">
    <location>
        <position position="69"/>
    </location>
</feature>
<evidence type="ECO:0000313" key="9">
    <source>
        <dbReference type="Proteomes" id="UP000094112"/>
    </source>
</evidence>
<dbReference type="CDD" id="cd19120">
    <property type="entry name" value="AKR_AKR3C2-3"/>
    <property type="match status" value="1"/>
</dbReference>
<dbReference type="GO" id="GO:0016652">
    <property type="term" value="F:oxidoreductase activity, acting on NAD(P)H as acceptor"/>
    <property type="evidence" value="ECO:0007669"/>
    <property type="project" value="InterPro"/>
</dbReference>
<keyword evidence="9" id="KW-1185">Reference proteome</keyword>
<evidence type="ECO:0000256" key="2">
    <source>
        <dbReference type="ARBA" id="ARBA00022857"/>
    </source>
</evidence>
<sequence length="308" mass="34471">MTVKQVNTPSFKLPNGDIPAIGYGTGTKWQHLKKGRAEDIRTTLDENLSNAISQAIKLGVTHIDTAEIYTTHIEVAHGIKQSGIERSKIWITDKYSPGYGSFPAPSKTPYEAIKTALRELEVEYIDLYLIHAQFFKPELTHGVTIEQAWADLEKAHKEGFVKNIGLSNFDIPHIEKILKVASVKPSVLQIEFHAYLFNQSPGIIEYAKKNDILVEAYGPLSPVIRASGGPLDPVLKKLGEKYGKNEAQVLLRWVYQQGILPITTSSSAQRITEALAIFEFELEQADVDLITKVGSEHHFRAFFPDFDK</sequence>
<evidence type="ECO:0000256" key="4">
    <source>
        <dbReference type="PIRSR" id="PIRSR000097-1"/>
    </source>
</evidence>
<dbReference type="InterPro" id="IPR044494">
    <property type="entry name" value="AKR3C2/3"/>
</dbReference>
<reference evidence="8 9" key="1">
    <citation type="journal article" date="2016" name="Proc. Natl. Acad. Sci. U.S.A.">
        <title>Comparative genomics of biotechnologically important yeasts.</title>
        <authorList>
            <person name="Riley R."/>
            <person name="Haridas S."/>
            <person name="Wolfe K.H."/>
            <person name="Lopes M.R."/>
            <person name="Hittinger C.T."/>
            <person name="Goeker M."/>
            <person name="Salamov A.A."/>
            <person name="Wisecaver J.H."/>
            <person name="Long T.M."/>
            <person name="Calvey C.H."/>
            <person name="Aerts A.L."/>
            <person name="Barry K.W."/>
            <person name="Choi C."/>
            <person name="Clum A."/>
            <person name="Coughlan A.Y."/>
            <person name="Deshpande S."/>
            <person name="Douglass A.P."/>
            <person name="Hanson S.J."/>
            <person name="Klenk H.-P."/>
            <person name="LaButti K.M."/>
            <person name="Lapidus A."/>
            <person name="Lindquist E.A."/>
            <person name="Lipzen A.M."/>
            <person name="Meier-Kolthoff J.P."/>
            <person name="Ohm R.A."/>
            <person name="Otillar R.P."/>
            <person name="Pangilinan J.L."/>
            <person name="Peng Y."/>
            <person name="Rokas A."/>
            <person name="Rosa C.A."/>
            <person name="Scheuner C."/>
            <person name="Sibirny A.A."/>
            <person name="Slot J.C."/>
            <person name="Stielow J.B."/>
            <person name="Sun H."/>
            <person name="Kurtzman C.P."/>
            <person name="Blackwell M."/>
            <person name="Grigoriev I.V."/>
            <person name="Jeffries T.W."/>
        </authorList>
    </citation>
    <scope>NUCLEOTIDE SEQUENCE [LARGE SCALE GENOMIC DNA]</scope>
    <source>
        <strain evidence="9">ATCC 58044 / CBS 1984 / NCYC 433 / NRRL Y-366-8</strain>
    </source>
</reference>
<protein>
    <recommendedName>
        <fullName evidence="7">NADP-dependent oxidoreductase domain-containing protein</fullName>
    </recommendedName>
</protein>
<organism evidence="8 9">
    <name type="scientific">Wickerhamomyces anomalus (strain ATCC 58044 / CBS 1984 / NCYC 433 / NRRL Y-366-8)</name>
    <name type="common">Yeast</name>
    <name type="synonym">Hansenula anomala</name>
    <dbReference type="NCBI Taxonomy" id="683960"/>
    <lineage>
        <taxon>Eukaryota</taxon>
        <taxon>Fungi</taxon>
        <taxon>Dikarya</taxon>
        <taxon>Ascomycota</taxon>
        <taxon>Saccharomycotina</taxon>
        <taxon>Saccharomycetes</taxon>
        <taxon>Phaffomycetales</taxon>
        <taxon>Wickerhamomycetaceae</taxon>
        <taxon>Wickerhamomyces</taxon>
    </lineage>
</organism>
<evidence type="ECO:0000256" key="5">
    <source>
        <dbReference type="PIRSR" id="PIRSR000097-2"/>
    </source>
</evidence>
<dbReference type="Proteomes" id="UP000094112">
    <property type="component" value="Unassembled WGS sequence"/>
</dbReference>
<dbReference type="EMBL" id="KV454208">
    <property type="protein sequence ID" value="ODQ62167.1"/>
    <property type="molecule type" value="Genomic_DNA"/>
</dbReference>
<dbReference type="PANTHER" id="PTHR43827:SF3">
    <property type="entry name" value="NADP-DEPENDENT OXIDOREDUCTASE DOMAIN-CONTAINING PROTEIN"/>
    <property type="match status" value="1"/>
</dbReference>
<dbReference type="PROSITE" id="PS00062">
    <property type="entry name" value="ALDOKETO_REDUCTASE_2"/>
    <property type="match status" value="1"/>
</dbReference>
<dbReference type="FunFam" id="3.20.20.100:FF:000002">
    <property type="entry name" value="2,5-diketo-D-gluconic acid reductase A"/>
    <property type="match status" value="1"/>
</dbReference>
<feature type="binding site" evidence="5">
    <location>
        <position position="131"/>
    </location>
    <ligand>
        <name>substrate</name>
    </ligand>
</feature>
<dbReference type="STRING" id="683960.A0A1E3PBA7"/>
<evidence type="ECO:0000256" key="1">
    <source>
        <dbReference type="ARBA" id="ARBA00007905"/>
    </source>
</evidence>
<keyword evidence="3" id="KW-0560">Oxidoreductase</keyword>
<comment type="similarity">
    <text evidence="1">Belongs to the aldo/keto reductase family.</text>
</comment>
<feature type="site" description="Lowers pKa of active site Tyr" evidence="6">
    <location>
        <position position="94"/>
    </location>
</feature>
<evidence type="ECO:0000259" key="7">
    <source>
        <dbReference type="Pfam" id="PF00248"/>
    </source>
</evidence>
<dbReference type="RefSeq" id="XP_019041374.1">
    <property type="nucleotide sequence ID" value="XM_019181094.1"/>
</dbReference>
<dbReference type="PRINTS" id="PR00069">
    <property type="entry name" value="ALDKETRDTASE"/>
</dbReference>
<dbReference type="Gene3D" id="3.20.20.100">
    <property type="entry name" value="NADP-dependent oxidoreductase domain"/>
    <property type="match status" value="1"/>
</dbReference>
<dbReference type="OrthoDB" id="416253at2759"/>